<evidence type="ECO:0000256" key="2">
    <source>
        <dbReference type="ARBA" id="ARBA00023157"/>
    </source>
</evidence>
<dbReference type="Pfam" id="PF00314">
    <property type="entry name" value="Thaumatin"/>
    <property type="match status" value="1"/>
</dbReference>
<evidence type="ECO:0000256" key="3">
    <source>
        <dbReference type="PIRSR" id="PIRSR002703-1"/>
    </source>
</evidence>
<feature type="disulfide bond" evidence="3">
    <location>
        <begin position="225"/>
        <end position="235"/>
    </location>
</feature>
<sequence length="277" mass="29284">MLKLGRKKTINRGVRAINFHSSSHLQYLRLKMATFSGLNLLFFSFIIASGAISVVSGTVFTIVNSCSFNVWPGILTGNGGAQLNDGGFALSPGASVNVNAPAGWSGRIWGRTRCSFDGSGSGRCLTGDCGNKLKCAGAGGVPPVTLAEFTISPSGDKDFYDVSLVDGYNVEMGITTRDGSGDCQNVGCVSDLNGSCPNELRVLDGSNVVACKSACEAFRKPEYCCTGAFNKPETCPPTNYSRIFKAACPKAYSYAYDDASSTFTCTKANYSIIFCPK</sequence>
<dbReference type="InterPro" id="IPR001938">
    <property type="entry name" value="Thaumatin"/>
</dbReference>
<feature type="disulfide bond" evidence="3">
    <location>
        <begin position="66"/>
        <end position="275"/>
    </location>
</feature>
<dbReference type="CDD" id="cd09218">
    <property type="entry name" value="TLP-PA"/>
    <property type="match status" value="1"/>
</dbReference>
<dbReference type="PRINTS" id="PR00347">
    <property type="entry name" value="THAUMATIN"/>
</dbReference>
<dbReference type="PIRSF" id="PIRSF002703">
    <property type="entry name" value="Thaumatin"/>
    <property type="match status" value="1"/>
</dbReference>
<dbReference type="SMART" id="SM00205">
    <property type="entry name" value="THN"/>
    <property type="match status" value="1"/>
</dbReference>
<gene>
    <name evidence="5" type="ORF">LE_TR16306_c0_g1_i1_g.52187</name>
</gene>
<accession>A0A1J3GZQ4</accession>
<name>A0A1J3GZQ4_NOCCA</name>
<dbReference type="PANTHER" id="PTHR31048">
    <property type="entry name" value="OS03G0233200 PROTEIN"/>
    <property type="match status" value="1"/>
</dbReference>
<feature type="disulfide bond" evidence="3">
    <location>
        <begin position="215"/>
        <end position="224"/>
    </location>
</feature>
<organism evidence="5">
    <name type="scientific">Noccaea caerulescens</name>
    <name type="common">Alpine penny-cress</name>
    <name type="synonym">Thlaspi caerulescens</name>
    <dbReference type="NCBI Taxonomy" id="107243"/>
    <lineage>
        <taxon>Eukaryota</taxon>
        <taxon>Viridiplantae</taxon>
        <taxon>Streptophyta</taxon>
        <taxon>Embryophyta</taxon>
        <taxon>Tracheophyta</taxon>
        <taxon>Spermatophyta</taxon>
        <taxon>Magnoliopsida</taxon>
        <taxon>eudicotyledons</taxon>
        <taxon>Gunneridae</taxon>
        <taxon>Pentapetalae</taxon>
        <taxon>rosids</taxon>
        <taxon>malvids</taxon>
        <taxon>Brassicales</taxon>
        <taxon>Brassicaceae</taxon>
        <taxon>Coluteocarpeae</taxon>
        <taxon>Noccaea</taxon>
    </lineage>
</organism>
<proteinExistence type="inferred from homology"/>
<dbReference type="AlphaFoldDB" id="A0A1J3GZQ4"/>
<feature type="disulfide bond" evidence="3">
    <location>
        <begin position="129"/>
        <end position="135"/>
    </location>
</feature>
<evidence type="ECO:0000256" key="1">
    <source>
        <dbReference type="ARBA" id="ARBA00010607"/>
    </source>
</evidence>
<dbReference type="InterPro" id="IPR037176">
    <property type="entry name" value="Osmotin/thaumatin-like_sf"/>
</dbReference>
<keyword evidence="4" id="KW-1133">Transmembrane helix</keyword>
<feature type="transmembrane region" description="Helical" evidence="4">
    <location>
        <begin position="38"/>
        <end position="63"/>
    </location>
</feature>
<feature type="disulfide bond" evidence="3">
    <location>
        <begin position="183"/>
        <end position="265"/>
    </location>
</feature>
<protein>
    <submittedName>
        <fullName evidence="5">Pathogenesis-related protein 5</fullName>
    </submittedName>
</protein>
<dbReference type="FunFam" id="2.60.110.10:FF:000002">
    <property type="entry name" value="Thaumatin-like protein 1a"/>
    <property type="match status" value="1"/>
</dbReference>
<evidence type="ECO:0000256" key="4">
    <source>
        <dbReference type="SAM" id="Phobius"/>
    </source>
</evidence>
<feature type="disulfide bond" evidence="3">
    <location>
        <begin position="188"/>
        <end position="248"/>
    </location>
</feature>
<reference evidence="5" key="1">
    <citation type="submission" date="2016-07" db="EMBL/GenBank/DDBJ databases">
        <title>De novo transcriptome assembly of four accessions of the metal hyperaccumulator plant Noccaea caerulescens.</title>
        <authorList>
            <person name="Blande D."/>
            <person name="Halimaa P."/>
            <person name="Tervahauta A.I."/>
            <person name="Aarts M.G."/>
            <person name="Karenlampi S.O."/>
        </authorList>
    </citation>
    <scope>NUCLEOTIDE SEQUENCE</scope>
</reference>
<dbReference type="Gene3D" id="2.60.110.10">
    <property type="entry name" value="Thaumatin"/>
    <property type="match status" value="1"/>
</dbReference>
<evidence type="ECO:0000313" key="5">
    <source>
        <dbReference type="EMBL" id="JAU60637.1"/>
    </source>
</evidence>
<keyword evidence="2 3" id="KW-1015">Disulfide bond</keyword>
<feature type="disulfide bond" evidence="3">
    <location>
        <begin position="196"/>
        <end position="211"/>
    </location>
</feature>
<dbReference type="PROSITE" id="PS51367">
    <property type="entry name" value="THAUMATIN_2"/>
    <property type="match status" value="1"/>
</dbReference>
<dbReference type="SUPFAM" id="SSF49870">
    <property type="entry name" value="Osmotin, thaumatin-like protein"/>
    <property type="match status" value="1"/>
</dbReference>
<dbReference type="EMBL" id="GEVL01016704">
    <property type="protein sequence ID" value="JAU60637.1"/>
    <property type="molecule type" value="Transcribed_RNA"/>
</dbReference>
<feature type="disulfide bond" evidence="3">
    <location>
        <begin position="114"/>
        <end position="124"/>
    </location>
</feature>
<keyword evidence="4" id="KW-0472">Membrane</keyword>
<comment type="similarity">
    <text evidence="1">Belongs to the thaumatin family.</text>
</comment>
<keyword evidence="4" id="KW-0812">Transmembrane</keyword>